<name>A0A0D7BTF7_9AGAR</name>
<dbReference type="Proteomes" id="UP000054007">
    <property type="component" value="Unassembled WGS sequence"/>
</dbReference>
<evidence type="ECO:0000256" key="2">
    <source>
        <dbReference type="SAM" id="Phobius"/>
    </source>
</evidence>
<dbReference type="AlphaFoldDB" id="A0A0D7BTF7"/>
<dbReference type="InterPro" id="IPR045339">
    <property type="entry name" value="DUF6534"/>
</dbReference>
<feature type="transmembrane region" description="Helical" evidence="2">
    <location>
        <begin position="105"/>
        <end position="124"/>
    </location>
</feature>
<feature type="region of interest" description="Disordered" evidence="1">
    <location>
        <begin position="323"/>
        <end position="345"/>
    </location>
</feature>
<feature type="transmembrane region" description="Helical" evidence="2">
    <location>
        <begin position="177"/>
        <end position="198"/>
    </location>
</feature>
<reference evidence="4 5" key="1">
    <citation type="journal article" date="2015" name="Fungal Genet. Biol.">
        <title>Evolution of novel wood decay mechanisms in Agaricales revealed by the genome sequences of Fistulina hepatica and Cylindrobasidium torrendii.</title>
        <authorList>
            <person name="Floudas D."/>
            <person name="Held B.W."/>
            <person name="Riley R."/>
            <person name="Nagy L.G."/>
            <person name="Koehler G."/>
            <person name="Ransdell A.S."/>
            <person name="Younus H."/>
            <person name="Chow J."/>
            <person name="Chiniquy J."/>
            <person name="Lipzen A."/>
            <person name="Tritt A."/>
            <person name="Sun H."/>
            <person name="Haridas S."/>
            <person name="LaButti K."/>
            <person name="Ohm R.A."/>
            <person name="Kues U."/>
            <person name="Blanchette R.A."/>
            <person name="Grigoriev I.V."/>
            <person name="Minto R.E."/>
            <person name="Hibbett D.S."/>
        </authorList>
    </citation>
    <scope>NUCLEOTIDE SEQUENCE [LARGE SCALE GENOMIC DNA]</scope>
    <source>
        <strain evidence="4 5">FP15055 ss-10</strain>
    </source>
</reference>
<feature type="transmembrane region" description="Helical" evidence="2">
    <location>
        <begin position="64"/>
        <end position="85"/>
    </location>
</feature>
<protein>
    <recommendedName>
        <fullName evidence="3">DUF6534 domain-containing protein</fullName>
    </recommendedName>
</protein>
<accession>A0A0D7BTF7</accession>
<feature type="transmembrane region" description="Helical" evidence="2">
    <location>
        <begin position="35"/>
        <end position="52"/>
    </location>
</feature>
<evidence type="ECO:0000259" key="3">
    <source>
        <dbReference type="Pfam" id="PF20152"/>
    </source>
</evidence>
<evidence type="ECO:0000313" key="4">
    <source>
        <dbReference type="EMBL" id="KIY72896.1"/>
    </source>
</evidence>
<keyword evidence="2" id="KW-0812">Transmembrane</keyword>
<dbReference type="STRING" id="1314674.A0A0D7BTF7"/>
<keyword evidence="2" id="KW-0472">Membrane</keyword>
<dbReference type="PANTHER" id="PTHR40465:SF1">
    <property type="entry name" value="DUF6534 DOMAIN-CONTAINING PROTEIN"/>
    <property type="match status" value="1"/>
</dbReference>
<dbReference type="OrthoDB" id="2535105at2759"/>
<evidence type="ECO:0000313" key="5">
    <source>
        <dbReference type="Proteomes" id="UP000054007"/>
    </source>
</evidence>
<dbReference type="EMBL" id="KN880439">
    <property type="protein sequence ID" value="KIY72896.1"/>
    <property type="molecule type" value="Genomic_DNA"/>
</dbReference>
<feature type="transmembrane region" description="Helical" evidence="2">
    <location>
        <begin position="219"/>
        <end position="242"/>
    </location>
</feature>
<dbReference type="PANTHER" id="PTHR40465">
    <property type="entry name" value="CHROMOSOME 1, WHOLE GENOME SHOTGUN SEQUENCE"/>
    <property type="match status" value="1"/>
</dbReference>
<organism evidence="4 5">
    <name type="scientific">Cylindrobasidium torrendii FP15055 ss-10</name>
    <dbReference type="NCBI Taxonomy" id="1314674"/>
    <lineage>
        <taxon>Eukaryota</taxon>
        <taxon>Fungi</taxon>
        <taxon>Dikarya</taxon>
        <taxon>Basidiomycota</taxon>
        <taxon>Agaricomycotina</taxon>
        <taxon>Agaricomycetes</taxon>
        <taxon>Agaricomycetidae</taxon>
        <taxon>Agaricales</taxon>
        <taxon>Marasmiineae</taxon>
        <taxon>Physalacriaceae</taxon>
        <taxon>Cylindrobasidium</taxon>
    </lineage>
</organism>
<keyword evidence="2" id="KW-1133">Transmembrane helix</keyword>
<gene>
    <name evidence="4" type="ORF">CYLTODRAFT_283633</name>
</gene>
<feature type="compositionally biased region" description="Basic and acidic residues" evidence="1">
    <location>
        <begin position="327"/>
        <end position="345"/>
    </location>
</feature>
<sequence length="345" mass="38209">MASDSSSSAAASVGLPPEVQTQINMSVGAVVVSNNLSFLFVGITLCGAWTYANNYRHDPWPFKALVTFCVTLCVVDCISTGSWAYSWAVTNYANPTVLAFTPWQFCLNATIVGVTTLVVQWFYAWRVWMVSMKANWYIPALIWALSCMSFGVLMWMINVVITYRLISEIERVIPVVYVWLIGSVGADVFISACMLYYLDLRYRLKSSQRQMSTQGRFRAIIVRTVECNILSLLGQLTTVVLFNQSKKVGMYFALTDMCLAKVYTISLLVSLNSRPSSGGSSSATVEVSGNSLNGPASYMLSDRRGAPANQISIAIQQETIREANQLDDSKDNISEDYKVKPDHAV</sequence>
<dbReference type="Pfam" id="PF20152">
    <property type="entry name" value="DUF6534"/>
    <property type="match status" value="1"/>
</dbReference>
<evidence type="ECO:0000256" key="1">
    <source>
        <dbReference type="SAM" id="MobiDB-lite"/>
    </source>
</evidence>
<keyword evidence="5" id="KW-1185">Reference proteome</keyword>
<feature type="domain" description="DUF6534" evidence="3">
    <location>
        <begin position="183"/>
        <end position="275"/>
    </location>
</feature>
<proteinExistence type="predicted"/>
<feature type="transmembrane region" description="Helical" evidence="2">
    <location>
        <begin position="136"/>
        <end position="157"/>
    </location>
</feature>